<accession>A0ABU1IF71</accession>
<evidence type="ECO:0000313" key="3">
    <source>
        <dbReference type="Proteomes" id="UP001267710"/>
    </source>
</evidence>
<organism evidence="2 3">
    <name type="scientific">Paracidovorax wautersii</name>
    <dbReference type="NCBI Taxonomy" id="1177982"/>
    <lineage>
        <taxon>Bacteria</taxon>
        <taxon>Pseudomonadati</taxon>
        <taxon>Pseudomonadota</taxon>
        <taxon>Betaproteobacteria</taxon>
        <taxon>Burkholderiales</taxon>
        <taxon>Comamonadaceae</taxon>
        <taxon>Paracidovorax</taxon>
    </lineage>
</organism>
<dbReference type="PANTHER" id="PTHR30273">
    <property type="entry name" value="PERIPLASMIC SIGNAL SENSOR AND SIGMA FACTOR ACTIVATOR FECR-RELATED"/>
    <property type="match status" value="1"/>
</dbReference>
<keyword evidence="3" id="KW-1185">Reference proteome</keyword>
<feature type="domain" description="FecR protein" evidence="1">
    <location>
        <begin position="133"/>
        <end position="215"/>
    </location>
</feature>
<evidence type="ECO:0000313" key="2">
    <source>
        <dbReference type="EMBL" id="MDR6215865.1"/>
    </source>
</evidence>
<dbReference type="PIRSF" id="PIRSF018266">
    <property type="entry name" value="FecR"/>
    <property type="match status" value="1"/>
</dbReference>
<dbReference type="Proteomes" id="UP001267710">
    <property type="component" value="Unassembled WGS sequence"/>
</dbReference>
<keyword evidence="2" id="KW-0812">Transmembrane</keyword>
<dbReference type="Pfam" id="PF04773">
    <property type="entry name" value="FecR"/>
    <property type="match status" value="1"/>
</dbReference>
<dbReference type="EMBL" id="JAVIZX010000001">
    <property type="protein sequence ID" value="MDR6215865.1"/>
    <property type="molecule type" value="Genomic_DNA"/>
</dbReference>
<proteinExistence type="predicted"/>
<sequence>MMHGDAADPRRVQQALGYLAALHGGDAARAAQAQAQAERWRARTPANESAWQAAHARWQAVAGLAPQLRADVFPDEALPMVRAARRQWLRRAGSGAGLLGMAAFSGWFGLRHWNHAPTYEARWTTRPREQLPRIPLPDGSVLALAADGALRARFSRRDRNVVLDRGHAYFDVARDPQRPWTVQTRLGQVEVLGTAFAVSDRGGDVAVRVERGQVRVRSGDGTRRDLVAGQAVVLHPGGDGSATATLGDVHSFAQGGLSDVAAWREGWWRFTAVPLADVAAEFSAYSARPLHVAPAVAALTLTGSFPIQRPQVLLEALPRALPVRVRPDGDGWRIEPAG</sequence>
<dbReference type="InterPro" id="IPR012373">
    <property type="entry name" value="Ferrdict_sens_TM"/>
</dbReference>
<dbReference type="InterPro" id="IPR006860">
    <property type="entry name" value="FecR"/>
</dbReference>
<protein>
    <submittedName>
        <fullName evidence="2">Transmembrane sensor</fullName>
    </submittedName>
</protein>
<dbReference type="PANTHER" id="PTHR30273:SF2">
    <property type="entry name" value="PROTEIN FECR"/>
    <property type="match status" value="1"/>
</dbReference>
<name>A0ABU1IF71_9BURK</name>
<reference evidence="2 3" key="1">
    <citation type="submission" date="2023-08" db="EMBL/GenBank/DDBJ databases">
        <title>Functional and genomic diversity of the sorghum phyllosphere microbiome.</title>
        <authorList>
            <person name="Shade A."/>
        </authorList>
    </citation>
    <scope>NUCLEOTIDE SEQUENCE [LARGE SCALE GENOMIC DNA]</scope>
    <source>
        <strain evidence="2 3">SORGH_AS_0335</strain>
    </source>
</reference>
<keyword evidence="2" id="KW-0472">Membrane</keyword>
<evidence type="ECO:0000259" key="1">
    <source>
        <dbReference type="Pfam" id="PF04773"/>
    </source>
</evidence>
<dbReference type="Gene3D" id="2.60.120.1440">
    <property type="match status" value="1"/>
</dbReference>
<gene>
    <name evidence="2" type="ORF">QE399_003554</name>
</gene>
<comment type="caution">
    <text evidence="2">The sequence shown here is derived from an EMBL/GenBank/DDBJ whole genome shotgun (WGS) entry which is preliminary data.</text>
</comment>